<feature type="binding site" evidence="6">
    <location>
        <position position="188"/>
    </location>
    <ligand>
        <name>AMP</name>
        <dbReference type="ChEBI" id="CHEBI:456215"/>
    </ligand>
</feature>
<comment type="caution">
    <text evidence="10">The sequence shown here is derived from an EMBL/GenBank/DDBJ whole genome shotgun (WGS) entry which is preliminary data.</text>
</comment>
<evidence type="ECO:0000256" key="8">
    <source>
        <dbReference type="RuleBase" id="RU003331"/>
    </source>
</evidence>
<evidence type="ECO:0000313" key="11">
    <source>
        <dbReference type="Proteomes" id="UP000070422"/>
    </source>
</evidence>
<dbReference type="NCBIfam" id="NF011100">
    <property type="entry name" value="PRK14527.1"/>
    <property type="match status" value="1"/>
</dbReference>
<feature type="binding site" evidence="6">
    <location>
        <position position="146"/>
    </location>
    <ligand>
        <name>Zn(2+)</name>
        <dbReference type="ChEBI" id="CHEBI:29105"/>
        <note>structural</note>
    </ligand>
</feature>
<feature type="binding site" evidence="6">
    <location>
        <begin position="26"/>
        <end position="31"/>
    </location>
    <ligand>
        <name>ATP</name>
        <dbReference type="ChEBI" id="CHEBI:30616"/>
    </ligand>
</feature>
<dbReference type="Gene3D" id="3.40.50.300">
    <property type="entry name" value="P-loop containing nucleotide triphosphate hydrolases"/>
    <property type="match status" value="1"/>
</dbReference>
<feature type="region of interest" description="NMP" evidence="6">
    <location>
        <begin position="46"/>
        <end position="75"/>
    </location>
</feature>
<feature type="binding site" evidence="6">
    <location>
        <position position="177"/>
    </location>
    <ligand>
        <name>AMP</name>
        <dbReference type="ChEBI" id="CHEBI:456215"/>
    </ligand>
</feature>
<evidence type="ECO:0000256" key="7">
    <source>
        <dbReference type="RuleBase" id="RU003330"/>
    </source>
</evidence>
<dbReference type="PATRIC" id="fig|87541.4.peg.1138"/>
<dbReference type="Proteomes" id="UP000070422">
    <property type="component" value="Unassembled WGS sequence"/>
</dbReference>
<dbReference type="InterPro" id="IPR006259">
    <property type="entry name" value="Adenyl_kin_sub"/>
</dbReference>
<organism evidence="10 11">
    <name type="scientific">Aerococcus christensenii</name>
    <dbReference type="NCBI Taxonomy" id="87541"/>
    <lineage>
        <taxon>Bacteria</taxon>
        <taxon>Bacillati</taxon>
        <taxon>Bacillota</taxon>
        <taxon>Bacilli</taxon>
        <taxon>Lactobacillales</taxon>
        <taxon>Aerococcaceae</taxon>
        <taxon>Aerococcus</taxon>
    </lineage>
</organism>
<feature type="binding site" evidence="6">
    <location>
        <position position="216"/>
    </location>
    <ligand>
        <name>ATP</name>
        <dbReference type="ChEBI" id="CHEBI:30616"/>
    </ligand>
</feature>
<comment type="subcellular location">
    <subcellularLocation>
        <location evidence="6 8">Cytoplasm</location>
    </subcellularLocation>
</comment>
<dbReference type="Pfam" id="PF05191">
    <property type="entry name" value="ADK_lid"/>
    <property type="match status" value="1"/>
</dbReference>
<evidence type="ECO:0000256" key="3">
    <source>
        <dbReference type="ARBA" id="ARBA00022741"/>
    </source>
</evidence>
<dbReference type="EC" id="2.7.4.3" evidence="6 8"/>
<comment type="pathway">
    <text evidence="6">Purine metabolism; AMP biosynthesis via salvage pathway; AMP from ADP: step 1/1.</text>
</comment>
<feature type="binding site" evidence="6">
    <location>
        <position position="166"/>
    </location>
    <ligand>
        <name>Zn(2+)</name>
        <dbReference type="ChEBI" id="CHEBI:29105"/>
        <note>structural</note>
    </ligand>
</feature>
<dbReference type="InterPro" id="IPR007862">
    <property type="entry name" value="Adenylate_kinase_lid-dom"/>
</dbReference>
<dbReference type="NCBIfam" id="NF001380">
    <property type="entry name" value="PRK00279.1-2"/>
    <property type="match status" value="1"/>
</dbReference>
<feature type="binding site" evidence="6">
    <location>
        <begin position="152"/>
        <end position="153"/>
    </location>
    <ligand>
        <name>ATP</name>
        <dbReference type="ChEBI" id="CHEBI:30616"/>
    </ligand>
</feature>
<feature type="binding site" evidence="6">
    <location>
        <position position="143"/>
    </location>
    <ligand>
        <name>ATP</name>
        <dbReference type="ChEBI" id="CHEBI:30616"/>
    </ligand>
</feature>
<keyword evidence="6" id="KW-0479">Metal-binding</keyword>
<dbReference type="STRING" id="87541.AWM71_04605"/>
<dbReference type="AlphaFoldDB" id="A0A133XY86"/>
<feature type="binding site" evidence="6">
    <location>
        <begin position="101"/>
        <end position="104"/>
    </location>
    <ligand>
        <name>AMP</name>
        <dbReference type="ChEBI" id="CHEBI:456215"/>
    </ligand>
</feature>
<comment type="subunit">
    <text evidence="6 8">Monomer.</text>
</comment>
<evidence type="ECO:0000256" key="2">
    <source>
        <dbReference type="ARBA" id="ARBA00022727"/>
    </source>
</evidence>
<dbReference type="GO" id="GO:0044209">
    <property type="term" value="P:AMP salvage"/>
    <property type="evidence" value="ECO:0007669"/>
    <property type="project" value="UniProtKB-UniRule"/>
</dbReference>
<dbReference type="UniPathway" id="UPA00588">
    <property type="reaction ID" value="UER00649"/>
</dbReference>
<evidence type="ECO:0000256" key="5">
    <source>
        <dbReference type="ARBA" id="ARBA00022840"/>
    </source>
</evidence>
<name>A0A133XY86_9LACT</name>
<evidence type="ECO:0000256" key="4">
    <source>
        <dbReference type="ARBA" id="ARBA00022777"/>
    </source>
</evidence>
<comment type="catalytic activity">
    <reaction evidence="6 8">
        <text>AMP + ATP = 2 ADP</text>
        <dbReference type="Rhea" id="RHEA:12973"/>
        <dbReference type="ChEBI" id="CHEBI:30616"/>
        <dbReference type="ChEBI" id="CHEBI:456215"/>
        <dbReference type="ChEBI" id="CHEBI:456216"/>
        <dbReference type="EC" id="2.7.4.3"/>
    </reaction>
</comment>
<feature type="binding site" evidence="6">
    <location>
        <position position="108"/>
    </location>
    <ligand>
        <name>AMP</name>
        <dbReference type="ChEBI" id="CHEBI:456215"/>
    </ligand>
</feature>
<dbReference type="GO" id="GO:0008270">
    <property type="term" value="F:zinc ion binding"/>
    <property type="evidence" value="ECO:0007669"/>
    <property type="project" value="UniProtKB-UniRule"/>
</dbReference>
<dbReference type="SUPFAM" id="SSF57774">
    <property type="entry name" value="Microbial and mitochondrial ADK, insert 'zinc finger' domain"/>
    <property type="match status" value="1"/>
</dbReference>
<dbReference type="SUPFAM" id="SSF52540">
    <property type="entry name" value="P-loop containing nucleoside triphosphate hydrolases"/>
    <property type="match status" value="1"/>
</dbReference>
<keyword evidence="4 6" id="KW-0418">Kinase</keyword>
<dbReference type="PROSITE" id="PS00113">
    <property type="entry name" value="ADENYLATE_KINASE"/>
    <property type="match status" value="1"/>
</dbReference>
<feature type="binding site" evidence="6">
    <location>
        <begin position="73"/>
        <end position="75"/>
    </location>
    <ligand>
        <name>AMP</name>
        <dbReference type="ChEBI" id="CHEBI:456215"/>
    </ligand>
</feature>
<sequence>MLDLFANRKSGEIRMKRNIILMGLPGAGKGTQAERITEKYAIPHVSTGDMFRQAMAEGTVLGKKAKSYMDEGSLVPDEVTNGIVKERLSQATAEEGFMLDGFPRTLNQAKALDTIMAELKTSLDAVLYIDVPAEELKKRLTGRIICRGCGSTYNVNSNPPKEEGTCDRCSGHEFYQRDDDKPEVVENRIKINIEQTEPLVKFYEEKGILKRIPGDIGIDNVFQHISQIIEE</sequence>
<keyword evidence="1 6" id="KW-0808">Transferase</keyword>
<dbReference type="InterPro" id="IPR033690">
    <property type="entry name" value="Adenylat_kinase_CS"/>
</dbReference>
<dbReference type="CDD" id="cd01428">
    <property type="entry name" value="ADK"/>
    <property type="match status" value="1"/>
</dbReference>
<dbReference type="GO" id="GO:0004017">
    <property type="term" value="F:AMP kinase activity"/>
    <property type="evidence" value="ECO:0007669"/>
    <property type="project" value="UniProtKB-UniRule"/>
</dbReference>
<comment type="similarity">
    <text evidence="6 7">Belongs to the adenylate kinase family.</text>
</comment>
<keyword evidence="5 6" id="KW-0067">ATP-binding</keyword>
<comment type="function">
    <text evidence="6">Catalyzes the reversible transfer of the terminal phosphate group between ATP and AMP. Plays an important role in cellular energy homeostasis and in adenine nucleotide metabolism.</text>
</comment>
<accession>A0A133XY86</accession>
<keyword evidence="2 6" id="KW-0545">Nucleotide biosynthesis</keyword>
<feature type="binding site" evidence="6">
    <location>
        <position position="52"/>
    </location>
    <ligand>
        <name>AMP</name>
        <dbReference type="ChEBI" id="CHEBI:456215"/>
    </ligand>
</feature>
<feature type="domain" description="Adenylate kinase active site lid" evidence="9">
    <location>
        <begin position="143"/>
        <end position="179"/>
    </location>
</feature>
<evidence type="ECO:0000256" key="6">
    <source>
        <dbReference type="HAMAP-Rule" id="MF_00235"/>
    </source>
</evidence>
<comment type="caution">
    <text evidence="6">Lacks conserved residue(s) required for the propagation of feature annotation.</text>
</comment>
<dbReference type="GO" id="GO:0005524">
    <property type="term" value="F:ATP binding"/>
    <property type="evidence" value="ECO:0007669"/>
    <property type="project" value="UniProtKB-UniRule"/>
</dbReference>
<dbReference type="EMBL" id="LSCQ01000054">
    <property type="protein sequence ID" value="KXB35874.1"/>
    <property type="molecule type" value="Genomic_DNA"/>
</dbReference>
<feature type="binding site" evidence="6">
    <location>
        <position position="169"/>
    </location>
    <ligand>
        <name>Zn(2+)</name>
        <dbReference type="ChEBI" id="CHEBI:29105"/>
        <note>structural</note>
    </ligand>
</feature>
<keyword evidence="3 6" id="KW-0547">Nucleotide-binding</keyword>
<dbReference type="NCBIfam" id="TIGR01351">
    <property type="entry name" value="adk"/>
    <property type="match status" value="1"/>
</dbReference>
<keyword evidence="6" id="KW-0963">Cytoplasm</keyword>
<protein>
    <recommendedName>
        <fullName evidence="6 8">Adenylate kinase</fullName>
        <shortName evidence="6">AK</shortName>
        <ecNumber evidence="6 8">2.7.4.3</ecNumber>
    </recommendedName>
    <alternativeName>
        <fullName evidence="6">ATP-AMP transphosphorylase</fullName>
    </alternativeName>
    <alternativeName>
        <fullName evidence="6">ATP:AMP phosphotransferase</fullName>
    </alternativeName>
    <alternativeName>
        <fullName evidence="6">Adenylate monophosphate kinase</fullName>
    </alternativeName>
</protein>
<dbReference type="FunFam" id="3.40.50.300:FF:000106">
    <property type="entry name" value="Adenylate kinase mitochondrial"/>
    <property type="match status" value="1"/>
</dbReference>
<dbReference type="PRINTS" id="PR00094">
    <property type="entry name" value="ADENYLTKNASE"/>
</dbReference>
<dbReference type="GO" id="GO:0005737">
    <property type="term" value="C:cytoplasm"/>
    <property type="evidence" value="ECO:0007669"/>
    <property type="project" value="UniProtKB-SubCell"/>
</dbReference>
<feature type="binding site" evidence="6">
    <location>
        <position position="149"/>
    </location>
    <ligand>
        <name>Zn(2+)</name>
        <dbReference type="ChEBI" id="CHEBI:29105"/>
        <note>structural</note>
    </ligand>
</feature>
<evidence type="ECO:0000313" key="10">
    <source>
        <dbReference type="EMBL" id="KXB35874.1"/>
    </source>
</evidence>
<evidence type="ECO:0000256" key="1">
    <source>
        <dbReference type="ARBA" id="ARBA00022679"/>
    </source>
</evidence>
<dbReference type="InterPro" id="IPR036193">
    <property type="entry name" value="ADK_active_lid_dom_sf"/>
</dbReference>
<keyword evidence="6" id="KW-0862">Zinc</keyword>
<feature type="binding site" evidence="6">
    <location>
        <position position="47"/>
    </location>
    <ligand>
        <name>AMP</name>
        <dbReference type="ChEBI" id="CHEBI:456215"/>
    </ligand>
</feature>
<dbReference type="InterPro" id="IPR000850">
    <property type="entry name" value="Adenylat/UMP-CMP_kin"/>
</dbReference>
<gene>
    <name evidence="6" type="primary">adk</name>
    <name evidence="10" type="ORF">HMPREF3187_01150</name>
</gene>
<dbReference type="NCBIfam" id="NF001381">
    <property type="entry name" value="PRK00279.1-3"/>
    <property type="match status" value="1"/>
</dbReference>
<evidence type="ECO:0000259" key="9">
    <source>
        <dbReference type="Pfam" id="PF05191"/>
    </source>
</evidence>
<reference evidence="10 11" key="1">
    <citation type="submission" date="2016-01" db="EMBL/GenBank/DDBJ databases">
        <authorList>
            <person name="Oliw E.H."/>
        </authorList>
    </citation>
    <scope>NUCLEOTIDE SEQUENCE [LARGE SCALE GENOMIC DNA]</scope>
    <source>
        <strain evidence="10 11">KA00635</strain>
    </source>
</reference>
<comment type="domain">
    <text evidence="6">Consists of three domains, a large central CORE domain and two small peripheral domains, NMPbind and LID, which undergo movements during catalysis. The LID domain closes over the site of phosphoryl transfer upon ATP binding. Assembling and dissambling the active center during each catalytic cycle provides an effective means to prevent ATP hydrolysis. Some bacteria have evolved a zinc-coordinating structure that stabilizes the LID domain.</text>
</comment>
<dbReference type="InterPro" id="IPR027417">
    <property type="entry name" value="P-loop_NTPase"/>
</dbReference>
<dbReference type="Pfam" id="PF00406">
    <property type="entry name" value="ADK"/>
    <property type="match status" value="1"/>
</dbReference>
<dbReference type="PANTHER" id="PTHR23359">
    <property type="entry name" value="NUCLEOTIDE KINASE"/>
    <property type="match status" value="1"/>
</dbReference>
<dbReference type="HAMAP" id="MF_00235">
    <property type="entry name" value="Adenylate_kinase_Adk"/>
    <property type="match status" value="1"/>
</dbReference>
<proteinExistence type="inferred from homology"/>